<comment type="pathway">
    <text evidence="5">Cofactor biosynthesis; molybdopterin biosynthesis.</text>
</comment>
<dbReference type="RefSeq" id="XP_042630165.1">
    <property type="nucleotide sequence ID" value="XM_042774231.1"/>
</dbReference>
<evidence type="ECO:0000256" key="1">
    <source>
        <dbReference type="ARBA" id="ARBA00001946"/>
    </source>
</evidence>
<dbReference type="GO" id="GO:0005829">
    <property type="term" value="C:cytosol"/>
    <property type="evidence" value="ECO:0007669"/>
    <property type="project" value="UniProtKB-SubCell"/>
</dbReference>
<dbReference type="Pfam" id="PF03453">
    <property type="entry name" value="MoeA_N"/>
    <property type="match status" value="1"/>
</dbReference>
<dbReference type="InterPro" id="IPR005110">
    <property type="entry name" value="MoeA_linker/N"/>
</dbReference>
<evidence type="ECO:0000256" key="24">
    <source>
        <dbReference type="ARBA" id="ARBA00023273"/>
    </source>
</evidence>
<keyword evidence="20" id="KW-0501">Molybdenum cofactor biosynthesis</keyword>
<gene>
    <name evidence="35" type="primary">LOC109048025</name>
</gene>
<evidence type="ECO:0000256" key="18">
    <source>
        <dbReference type="ARBA" id="ARBA00023018"/>
    </source>
</evidence>
<evidence type="ECO:0000256" key="22">
    <source>
        <dbReference type="ARBA" id="ARBA00023257"/>
    </source>
</evidence>
<dbReference type="GO" id="GO:0007529">
    <property type="term" value="P:establishment of synaptic specificity at neuromuscular junction"/>
    <property type="evidence" value="ECO:0007669"/>
    <property type="project" value="TreeGrafter"/>
</dbReference>
<dbReference type="PANTHER" id="PTHR10192">
    <property type="entry name" value="MOLYBDOPTERIN BIOSYNTHESIS PROTEIN"/>
    <property type="match status" value="1"/>
</dbReference>
<dbReference type="GO" id="GO:0097112">
    <property type="term" value="P:gamma-aminobutyric acid receptor clustering"/>
    <property type="evidence" value="ECO:0007669"/>
    <property type="project" value="TreeGrafter"/>
</dbReference>
<dbReference type="EC" id="2.10.1.1" evidence="9"/>
<keyword evidence="18" id="KW-0770">Synapse</keyword>
<dbReference type="NCBIfam" id="TIGR00177">
    <property type="entry name" value="molyb_syn"/>
    <property type="match status" value="2"/>
</dbReference>
<evidence type="ECO:0000256" key="29">
    <source>
        <dbReference type="ARBA" id="ARBA00055539"/>
    </source>
</evidence>
<keyword evidence="15" id="KW-0547">Nucleotide-binding</keyword>
<keyword evidence="19" id="KW-0472">Membrane</keyword>
<evidence type="ECO:0000256" key="3">
    <source>
        <dbReference type="ARBA" id="ARBA00004279"/>
    </source>
</evidence>
<dbReference type="GO" id="GO:0046872">
    <property type="term" value="F:metal ion binding"/>
    <property type="evidence" value="ECO:0007669"/>
    <property type="project" value="UniProtKB-KW"/>
</dbReference>
<evidence type="ECO:0000256" key="17">
    <source>
        <dbReference type="ARBA" id="ARBA00022842"/>
    </source>
</evidence>
<evidence type="ECO:0000256" key="23">
    <source>
        <dbReference type="ARBA" id="ARBA00023268"/>
    </source>
</evidence>
<evidence type="ECO:0000256" key="13">
    <source>
        <dbReference type="ARBA" id="ARBA00022679"/>
    </source>
</evidence>
<feature type="compositionally biased region" description="Pro residues" evidence="33">
    <location>
        <begin position="187"/>
        <end position="199"/>
    </location>
</feature>
<keyword evidence="10" id="KW-1003">Cell membrane</keyword>
<dbReference type="Proteomes" id="UP001155660">
    <property type="component" value="Chromosome A17"/>
</dbReference>
<dbReference type="GO" id="GO:0005856">
    <property type="term" value="C:cytoskeleton"/>
    <property type="evidence" value="ECO:0007669"/>
    <property type="project" value="UniProtKB-SubCell"/>
</dbReference>
<dbReference type="InterPro" id="IPR005111">
    <property type="entry name" value="MoeA_C_domain_IV"/>
</dbReference>
<keyword evidence="16" id="KW-0067">ATP-binding</keyword>
<comment type="subcellular location">
    <subcellularLocation>
        <location evidence="3">Cell projection</location>
        <location evidence="3">Dendrite</location>
    </subcellularLocation>
    <subcellularLocation>
        <location evidence="2">Cytoplasm</location>
        <location evidence="2">Cytoskeleton</location>
    </subcellularLocation>
    <subcellularLocation>
        <location evidence="4">Cytoplasm</location>
        <location evidence="4">Cytosol</location>
    </subcellularLocation>
    <subcellularLocation>
        <location evidence="31">Postsynaptic cell membrane</location>
        <topology evidence="31">Lipid-anchor</topology>
        <orientation evidence="31">Cytoplasmic side</orientation>
    </subcellularLocation>
    <subcellularLocation>
        <location evidence="26">Postsynaptic density</location>
    </subcellularLocation>
</comment>
<evidence type="ECO:0000256" key="11">
    <source>
        <dbReference type="ARBA" id="ARBA00022490"/>
    </source>
</evidence>
<keyword evidence="21" id="KW-0206">Cytoskeleton</keyword>
<evidence type="ECO:0000256" key="28">
    <source>
        <dbReference type="ARBA" id="ARBA00051501"/>
    </source>
</evidence>
<dbReference type="InterPro" id="IPR008284">
    <property type="entry name" value="MoCF_biosynth_CS"/>
</dbReference>
<organism evidence="35">
    <name type="scientific">Cyprinus carpio</name>
    <name type="common">Common carp</name>
    <dbReference type="NCBI Taxonomy" id="7962"/>
    <lineage>
        <taxon>Eukaryota</taxon>
        <taxon>Metazoa</taxon>
        <taxon>Chordata</taxon>
        <taxon>Craniata</taxon>
        <taxon>Vertebrata</taxon>
        <taxon>Euteleostomi</taxon>
        <taxon>Actinopterygii</taxon>
        <taxon>Neopterygii</taxon>
        <taxon>Teleostei</taxon>
        <taxon>Ostariophysi</taxon>
        <taxon>Cypriniformes</taxon>
        <taxon>Cyprinidae</taxon>
        <taxon>Cyprininae</taxon>
        <taxon>Cyprinus</taxon>
    </lineage>
</organism>
<feature type="region of interest" description="Disordered" evidence="33">
    <location>
        <begin position="183"/>
        <end position="232"/>
    </location>
</feature>
<keyword evidence="17" id="KW-0460">Magnesium</keyword>
<comment type="function">
    <text evidence="29">Also has a catalytic activity and catalyzes two steps in the biosynthesis of the molybdenum cofactor. In the first step, molybdopterin is adenylated. Subsequently, molybdate is inserted into adenylated molybdopterin and AMP is released.</text>
</comment>
<feature type="compositionally biased region" description="Polar residues" evidence="33">
    <location>
        <begin position="261"/>
        <end position="283"/>
    </location>
</feature>
<comment type="cofactor">
    <cofactor evidence="1">
        <name>Mg(2+)</name>
        <dbReference type="ChEBI" id="CHEBI:18420"/>
    </cofactor>
</comment>
<dbReference type="Pfam" id="PF03454">
    <property type="entry name" value="MoeA_C"/>
    <property type="match status" value="1"/>
</dbReference>
<dbReference type="GO" id="GO:0098970">
    <property type="term" value="P:postsynaptic neurotransmitter receptor diffusion trapping"/>
    <property type="evidence" value="ECO:0007669"/>
    <property type="project" value="TreeGrafter"/>
</dbReference>
<dbReference type="SMART" id="SM00852">
    <property type="entry name" value="MoCF_biosynth"/>
    <property type="match status" value="2"/>
</dbReference>
<evidence type="ECO:0000256" key="2">
    <source>
        <dbReference type="ARBA" id="ARBA00004245"/>
    </source>
</evidence>
<evidence type="ECO:0000256" key="14">
    <source>
        <dbReference type="ARBA" id="ARBA00022723"/>
    </source>
</evidence>
<evidence type="ECO:0000256" key="27">
    <source>
        <dbReference type="ARBA" id="ARBA00050229"/>
    </source>
</evidence>
<dbReference type="FunFam" id="2.40.340.10:FF:000001">
    <property type="entry name" value="Molybdopterin molybdenumtransferase"/>
    <property type="match status" value="1"/>
</dbReference>
<feature type="domain" description="MoaB/Mog" evidence="34">
    <location>
        <begin position="18"/>
        <end position="165"/>
    </location>
</feature>
<dbReference type="GeneID" id="109048025"/>
<comment type="similarity">
    <text evidence="7">In the C-terminal section; belongs to the MoeA family.</text>
</comment>
<dbReference type="GO" id="GO:0061598">
    <property type="term" value="F:molybdopterin adenylyltransferase activity"/>
    <property type="evidence" value="ECO:0007669"/>
    <property type="project" value="UniProtKB-EC"/>
</dbReference>
<accession>A0A9Q9Z177</accession>
<dbReference type="GO" id="GO:0005524">
    <property type="term" value="F:ATP binding"/>
    <property type="evidence" value="ECO:0007669"/>
    <property type="project" value="UniProtKB-KW"/>
</dbReference>
<comment type="function">
    <text evidence="30">Microtubule-associated protein involved in membrane protein-cytoskeleton interactions. It is thought to anchor the inhibitory glycine receptor (GLYR) to subsynaptic microtubules. Acts as a major instructive molecule at inhibitory synapses, where it also clusters GABA type A receptors.</text>
</comment>
<evidence type="ECO:0000256" key="10">
    <source>
        <dbReference type="ARBA" id="ARBA00022475"/>
    </source>
</evidence>
<evidence type="ECO:0000256" key="8">
    <source>
        <dbReference type="ARBA" id="ARBA00012509"/>
    </source>
</evidence>
<dbReference type="SMR" id="A0A9Q9Z177"/>
<evidence type="ECO:0000256" key="33">
    <source>
        <dbReference type="SAM" id="MobiDB-lite"/>
    </source>
</evidence>
<dbReference type="PROSITE" id="PS01078">
    <property type="entry name" value="MOCF_BIOSYNTHESIS_1"/>
    <property type="match status" value="1"/>
</dbReference>
<evidence type="ECO:0000256" key="6">
    <source>
        <dbReference type="ARBA" id="ARBA00007589"/>
    </source>
</evidence>
<feature type="region of interest" description="Disordered" evidence="33">
    <location>
        <begin position="259"/>
        <end position="284"/>
    </location>
</feature>
<reference evidence="35" key="1">
    <citation type="submission" date="2025-08" db="UniProtKB">
        <authorList>
            <consortium name="RefSeq"/>
        </authorList>
    </citation>
    <scope>IDENTIFICATION</scope>
    <source>
        <tissue evidence="35">Muscle</tissue>
    </source>
</reference>
<evidence type="ECO:0000259" key="34">
    <source>
        <dbReference type="SMART" id="SM00852"/>
    </source>
</evidence>
<keyword evidence="12" id="KW-0500">Molybdenum</keyword>
<proteinExistence type="inferred from homology"/>
<dbReference type="GO" id="GO:0061599">
    <property type="term" value="F:molybdopterin molybdotransferase activity"/>
    <property type="evidence" value="ECO:0007669"/>
    <property type="project" value="UniProtKB-EC"/>
</dbReference>
<evidence type="ECO:0000256" key="16">
    <source>
        <dbReference type="ARBA" id="ARBA00022840"/>
    </source>
</evidence>
<dbReference type="InterPro" id="IPR038987">
    <property type="entry name" value="MoeA-like"/>
</dbReference>
<dbReference type="PANTHER" id="PTHR10192:SF29">
    <property type="entry name" value="GEPHYRIN ISOFORM X1"/>
    <property type="match status" value="1"/>
</dbReference>
<dbReference type="GO" id="GO:0030425">
    <property type="term" value="C:dendrite"/>
    <property type="evidence" value="ECO:0007669"/>
    <property type="project" value="UniProtKB-SubCell"/>
</dbReference>
<evidence type="ECO:0000256" key="26">
    <source>
        <dbReference type="ARBA" id="ARBA00034105"/>
    </source>
</evidence>
<evidence type="ECO:0000256" key="9">
    <source>
        <dbReference type="ARBA" id="ARBA00013269"/>
    </source>
</evidence>
<dbReference type="GO" id="GO:0072579">
    <property type="term" value="P:glycine receptor clustering"/>
    <property type="evidence" value="ECO:0007669"/>
    <property type="project" value="TreeGrafter"/>
</dbReference>
<dbReference type="AlphaFoldDB" id="A0A9Q9Z177"/>
<keyword evidence="13" id="KW-0808">Transferase</keyword>
<comment type="similarity">
    <text evidence="6">In the N-terminal section; belongs to the MoaB/Mog family.</text>
</comment>
<dbReference type="InterPro" id="IPR001453">
    <property type="entry name" value="MoaB/Mog_dom"/>
</dbReference>
<comment type="catalytic activity">
    <reaction evidence="27">
        <text>adenylyl-molybdopterin + molybdate = Mo-molybdopterin + AMP + H(+)</text>
        <dbReference type="Rhea" id="RHEA:35047"/>
        <dbReference type="ChEBI" id="CHEBI:15378"/>
        <dbReference type="ChEBI" id="CHEBI:36264"/>
        <dbReference type="ChEBI" id="CHEBI:62727"/>
        <dbReference type="ChEBI" id="CHEBI:71302"/>
        <dbReference type="ChEBI" id="CHEBI:456215"/>
        <dbReference type="EC" id="2.10.1.1"/>
    </reaction>
    <physiologicalReaction direction="left-to-right" evidence="27">
        <dbReference type="Rhea" id="RHEA:35048"/>
    </physiologicalReaction>
</comment>
<dbReference type="Pfam" id="PF00994">
    <property type="entry name" value="MoCF_biosynth"/>
    <property type="match status" value="2"/>
</dbReference>
<dbReference type="EC" id="2.7.7.75" evidence="8"/>
<name>A0A9Q9Z177_CYPCA</name>
<evidence type="ECO:0000256" key="4">
    <source>
        <dbReference type="ARBA" id="ARBA00004514"/>
    </source>
</evidence>
<dbReference type="GO" id="GO:0014069">
    <property type="term" value="C:postsynaptic density"/>
    <property type="evidence" value="ECO:0007669"/>
    <property type="project" value="UniProtKB-SubCell"/>
</dbReference>
<evidence type="ECO:0000256" key="15">
    <source>
        <dbReference type="ARBA" id="ARBA00022741"/>
    </source>
</evidence>
<dbReference type="FunFam" id="2.170.190.11:FF:000001">
    <property type="entry name" value="Molybdopterin molybdenumtransferase"/>
    <property type="match status" value="1"/>
</dbReference>
<dbReference type="FunFam" id="3.40.980.10:FF:000002">
    <property type="entry name" value="Molybdopterin molybdenumtransferase"/>
    <property type="match status" value="1"/>
</dbReference>
<feature type="domain" description="MoaB/Mog" evidence="34">
    <location>
        <begin position="561"/>
        <end position="704"/>
    </location>
</feature>
<keyword evidence="11" id="KW-0963">Cytoplasm</keyword>
<evidence type="ECO:0000256" key="25">
    <source>
        <dbReference type="ARBA" id="ARBA00023288"/>
    </source>
</evidence>
<dbReference type="GO" id="GO:0006777">
    <property type="term" value="P:Mo-molybdopterin cofactor biosynthetic process"/>
    <property type="evidence" value="ECO:0007669"/>
    <property type="project" value="UniProtKB-KW"/>
</dbReference>
<dbReference type="GO" id="GO:0099634">
    <property type="term" value="C:postsynaptic specialization membrane"/>
    <property type="evidence" value="ECO:0007669"/>
    <property type="project" value="GOC"/>
</dbReference>
<evidence type="ECO:0000256" key="7">
    <source>
        <dbReference type="ARBA" id="ARBA00008339"/>
    </source>
</evidence>
<dbReference type="FunFam" id="3.40.980.10:FF:000001">
    <property type="entry name" value="Molybdopterin molybdenumtransferase"/>
    <property type="match status" value="1"/>
</dbReference>
<evidence type="ECO:0000256" key="21">
    <source>
        <dbReference type="ARBA" id="ARBA00023212"/>
    </source>
</evidence>
<dbReference type="CDD" id="cd00887">
    <property type="entry name" value="MoeA"/>
    <property type="match status" value="1"/>
</dbReference>
<evidence type="ECO:0000313" key="35">
    <source>
        <dbReference type="RefSeq" id="XP_042630165.1"/>
    </source>
</evidence>
<evidence type="ECO:0000256" key="12">
    <source>
        <dbReference type="ARBA" id="ARBA00022505"/>
    </source>
</evidence>
<sequence length="820" mass="89212">MASDGMILTNHDHQIRVGILTVSDSCFRNLAEDRSGINLKDLVHDPSLLGGIISAYKIVPDEIDEIKETLVDWCDEKELNLILTTGGTGFAPRDVTPEATREVIEREAPGMAVAMLIGSLDVTPLGMLSRPVCGIRGKTLIINLPGSKKGSQECFQFILPALPHAIDLLRDAIVKVKEVHDALEDLPSPPPPLSPPPTTSPHKQTEDKGVQCEEEDEEKKDSGVASTEDSGSSHITAAAIAAKIPESIISRGVQVLPRDTASLSSTPSESPCAQQSRLSTASCPTPKARLTSCSSTCSVTEASRREFRAHLDEVITLKSRYSTLDQLHSRLEGLKDDRRNHRTFDSRVQSRCSSKENILRASHSAVDITKVARRHRMSPFPLTSMDKAFITVLEMTPVLGTEIINYRDGMGRVLAQDVYAKDNLPPFPASVKDGYAVRAADGPGDRFIIGESQAGEQPTLTVMPGQVMRVTTGAPIPCGADAVVQVEDTELLRESEDGTEELEVRILVQARPGQDIRPIGHDIKRGECVLAKGTHMGPSEIGLLATVGVTEVEVQKFPVVAVMSTGNELLNPEDDLHPGKIRDSNRSTLLATIQEHGYPTINLGIVGDNPDDLLNALNEGISRADVIITSGGVSMGEKDYLKQVLDIDLHAQIHFGRVFMKPGLPTTFATLDIDGARKLIFALPGNPVSAVVTCNLFVIPALRKMQGILDPRPTIIKARLSCDVKLDPRPEYHRCILTWHHQEPLPWAQSTGNQMSSRLMSMRSANGLLMLPPKTEQYVELHKGEVVDVIGHRTAMMSSYGDRPSTEQESGACPHIITIL</sequence>
<evidence type="ECO:0000256" key="20">
    <source>
        <dbReference type="ARBA" id="ARBA00023150"/>
    </source>
</evidence>
<keyword evidence="22" id="KW-0628">Postsynaptic cell membrane</keyword>
<dbReference type="PROSITE" id="PS01079">
    <property type="entry name" value="MOCF_BIOSYNTHESIS_2"/>
    <property type="match status" value="1"/>
</dbReference>
<keyword evidence="24" id="KW-0966">Cell projection</keyword>
<comment type="catalytic activity">
    <reaction evidence="28">
        <text>molybdopterin + ATP + H(+) = adenylyl-molybdopterin + diphosphate</text>
        <dbReference type="Rhea" id="RHEA:31331"/>
        <dbReference type="ChEBI" id="CHEBI:15378"/>
        <dbReference type="ChEBI" id="CHEBI:30616"/>
        <dbReference type="ChEBI" id="CHEBI:33019"/>
        <dbReference type="ChEBI" id="CHEBI:58698"/>
        <dbReference type="ChEBI" id="CHEBI:62727"/>
        <dbReference type="EC" id="2.7.7.75"/>
    </reaction>
    <physiologicalReaction direction="left-to-right" evidence="28">
        <dbReference type="Rhea" id="RHEA:31332"/>
    </physiologicalReaction>
</comment>
<dbReference type="CDD" id="cd00886">
    <property type="entry name" value="MogA_MoaB"/>
    <property type="match status" value="1"/>
</dbReference>
<evidence type="ECO:0000256" key="19">
    <source>
        <dbReference type="ARBA" id="ARBA00023136"/>
    </source>
</evidence>
<keyword evidence="25" id="KW-0449">Lipoprotein</keyword>
<dbReference type="FunFam" id="3.90.105.10:FF:000004">
    <property type="entry name" value="Molybdopterin molybdenumtransferase"/>
    <property type="match status" value="1"/>
</dbReference>
<dbReference type="NCBIfam" id="NF045515">
    <property type="entry name" value="Glp_gephyrin"/>
    <property type="match status" value="1"/>
</dbReference>
<evidence type="ECO:0000256" key="31">
    <source>
        <dbReference type="ARBA" id="ARBA00060421"/>
    </source>
</evidence>
<protein>
    <recommendedName>
        <fullName evidence="32">Gephyrin</fullName>
        <ecNumber evidence="9">2.10.1.1</ecNumber>
        <ecNumber evidence="8">2.7.7.75</ecNumber>
    </recommendedName>
</protein>
<evidence type="ECO:0000256" key="30">
    <source>
        <dbReference type="ARBA" id="ARBA00059974"/>
    </source>
</evidence>
<evidence type="ECO:0000256" key="5">
    <source>
        <dbReference type="ARBA" id="ARBA00005046"/>
    </source>
</evidence>
<evidence type="ECO:0000256" key="32">
    <source>
        <dbReference type="ARBA" id="ARBA00073890"/>
    </source>
</evidence>
<keyword evidence="14" id="KW-0479">Metal-binding</keyword>
<keyword evidence="23" id="KW-0511">Multifunctional enzyme</keyword>